<dbReference type="RefSeq" id="WP_209294795.1">
    <property type="nucleotide sequence ID" value="NZ_JAGIKT010000014.1"/>
</dbReference>
<dbReference type="Proteomes" id="UP000669317">
    <property type="component" value="Unassembled WGS sequence"/>
</dbReference>
<reference evidence="1 2" key="1">
    <citation type="submission" date="2021-03" db="EMBL/GenBank/DDBJ databases">
        <title>Genome Sequence of Bradyrhizobium vignae strain ISRA400.</title>
        <authorList>
            <person name="Tisa L.S."/>
            <person name="Svistoonoff S."/>
            <person name="Hocher V."/>
            <person name="Fall S."/>
            <person name="Zaiya A."/>
            <person name="Naing D."/>
            <person name="Niang N."/>
            <person name="Diouf A."/>
            <person name="Dasylva M.C."/>
            <person name="Toure O."/>
            <person name="Gueye M."/>
            <person name="Gully D."/>
            <person name="Tisseyre P."/>
            <person name="Simpson S."/>
            <person name="Morris K."/>
            <person name="Thomas W.K."/>
        </authorList>
    </citation>
    <scope>NUCLEOTIDE SEQUENCE [LARGE SCALE GENOMIC DNA]</scope>
    <source>
        <strain evidence="1 2">ISRA400</strain>
    </source>
</reference>
<sequence>MTGKRFRQQDVTRAVVGLLKAGLSVDRTEIDPTGRIIIVTREAKALEASPDETPEALRKLL</sequence>
<proteinExistence type="predicted"/>
<dbReference type="EMBL" id="JAGIKT010000014">
    <property type="protein sequence ID" value="MBP0111057.1"/>
    <property type="molecule type" value="Genomic_DNA"/>
</dbReference>
<organism evidence="1 2">
    <name type="scientific">Bradyrhizobium vignae</name>
    <dbReference type="NCBI Taxonomy" id="1549949"/>
    <lineage>
        <taxon>Bacteria</taxon>
        <taxon>Pseudomonadati</taxon>
        <taxon>Pseudomonadota</taxon>
        <taxon>Alphaproteobacteria</taxon>
        <taxon>Hyphomicrobiales</taxon>
        <taxon>Nitrobacteraceae</taxon>
        <taxon>Bradyrhizobium</taxon>
    </lineage>
</organism>
<gene>
    <name evidence="1" type="ORF">JWS04_08125</name>
</gene>
<keyword evidence="2" id="KW-1185">Reference proteome</keyword>
<comment type="caution">
    <text evidence="1">The sequence shown here is derived from an EMBL/GenBank/DDBJ whole genome shotgun (WGS) entry which is preliminary data.</text>
</comment>
<evidence type="ECO:0000313" key="2">
    <source>
        <dbReference type="Proteomes" id="UP000669317"/>
    </source>
</evidence>
<name>A0ABS3ZSB6_9BRAD</name>
<accession>A0ABS3ZSB6</accession>
<protein>
    <submittedName>
        <fullName evidence="1">Uncharacterized protein</fullName>
    </submittedName>
</protein>
<evidence type="ECO:0000313" key="1">
    <source>
        <dbReference type="EMBL" id="MBP0111057.1"/>
    </source>
</evidence>